<feature type="transmembrane region" description="Helical" evidence="6">
    <location>
        <begin position="51"/>
        <end position="70"/>
    </location>
</feature>
<dbReference type="AlphaFoldDB" id="A0AA39W4F3"/>
<keyword evidence="3 6" id="KW-0812">Transmembrane</keyword>
<feature type="transmembrane region" description="Helical" evidence="6">
    <location>
        <begin position="106"/>
        <end position="130"/>
    </location>
</feature>
<evidence type="ECO:0000256" key="3">
    <source>
        <dbReference type="ARBA" id="ARBA00022692"/>
    </source>
</evidence>
<sequence length="464" mass="51706">MQEKKLLRKADLHLIPLIMLLYCFSFLDSRVNIGNARLYGLEEDLSLTDGQFQMAVSILFVTYVTFEIPSNLVLKKFTPRNWISFLAVSWGILAMCQGFVQNFGELVALRLLLGAFEAGLFPGLTVYLTFFYTKRDLALRIGYLFVPAAVAGAFGGLVAFGIGHMDGVAGYRSWRWVFIIEGLPTVLVGVGVYLLLPNDPSSATWMNDEERKIMIQRRARDYGCTERAQVLEKQDVILAFKDWKAWMFGLGQFGAGIMLYAGYSTFLPTIIQGVGPAWTPEQIQLLTVPCYFIGAATYMVIAAVSDRLQKRGLMCVIFGIVCIAGYAVLLSSSSPGVQYFGCFLVATGLYVAVGLPIAWLPTNCPRYGKRTTAVGIQVTLANLAGIVSPFIYPTDEKPRYTKGNAISLAMVAMSTMVFGFMWFWFARENRRRDASKTMLPEYEGLSDEELAELGDESPRFRYTV</sequence>
<feature type="transmembrane region" description="Helical" evidence="6">
    <location>
        <begin position="174"/>
        <end position="196"/>
    </location>
</feature>
<reference evidence="8" key="1">
    <citation type="submission" date="2023-06" db="EMBL/GenBank/DDBJ databases">
        <title>Genome-scale phylogeny and comparative genomics of the fungal order Sordariales.</title>
        <authorList>
            <consortium name="Lawrence Berkeley National Laboratory"/>
            <person name="Hensen N."/>
            <person name="Bonometti L."/>
            <person name="Westerberg I."/>
            <person name="Brannstrom I.O."/>
            <person name="Guillou S."/>
            <person name="Cros-Aarteil S."/>
            <person name="Calhoun S."/>
            <person name="Haridas S."/>
            <person name="Kuo A."/>
            <person name="Mondo S."/>
            <person name="Pangilinan J."/>
            <person name="Riley R."/>
            <person name="Labutti K."/>
            <person name="Andreopoulos B."/>
            <person name="Lipzen A."/>
            <person name="Chen C."/>
            <person name="Yanf M."/>
            <person name="Daum C."/>
            <person name="Ng V."/>
            <person name="Clum A."/>
            <person name="Steindorff A."/>
            <person name="Ohm R."/>
            <person name="Martin F."/>
            <person name="Silar P."/>
            <person name="Natvig D."/>
            <person name="Lalanne C."/>
            <person name="Gautier V."/>
            <person name="Ament-Velasquez S.L."/>
            <person name="Kruys A."/>
            <person name="Hutchinson M.I."/>
            <person name="Powell A.J."/>
            <person name="Barry K."/>
            <person name="Miller A.N."/>
            <person name="Grigoriev I.V."/>
            <person name="Debuchy R."/>
            <person name="Gladieux P."/>
            <person name="Thoren M.H."/>
            <person name="Johannesson H."/>
        </authorList>
    </citation>
    <scope>NUCLEOTIDE SEQUENCE</scope>
    <source>
        <strain evidence="8">CBS 606.72</strain>
    </source>
</reference>
<dbReference type="Proteomes" id="UP001175000">
    <property type="component" value="Unassembled WGS sequence"/>
</dbReference>
<keyword evidence="5 6" id="KW-0472">Membrane</keyword>
<dbReference type="PANTHER" id="PTHR43791">
    <property type="entry name" value="PERMEASE-RELATED"/>
    <property type="match status" value="1"/>
</dbReference>
<dbReference type="PROSITE" id="PS50850">
    <property type="entry name" value="MFS"/>
    <property type="match status" value="1"/>
</dbReference>
<feature type="transmembrane region" description="Helical" evidence="6">
    <location>
        <begin position="283"/>
        <end position="301"/>
    </location>
</feature>
<feature type="transmembrane region" description="Helical" evidence="6">
    <location>
        <begin position="142"/>
        <end position="162"/>
    </location>
</feature>
<protein>
    <submittedName>
        <fullName evidence="8">Major facilitator superfamily transporter</fullName>
    </submittedName>
</protein>
<feature type="transmembrane region" description="Helical" evidence="6">
    <location>
        <begin position="372"/>
        <end position="392"/>
    </location>
</feature>
<feature type="transmembrane region" description="Helical" evidence="6">
    <location>
        <begin position="313"/>
        <end position="331"/>
    </location>
</feature>
<name>A0AA39W4F3_9PEZI</name>
<comment type="subcellular location">
    <subcellularLocation>
        <location evidence="1">Membrane</location>
        <topology evidence="1">Multi-pass membrane protein</topology>
    </subcellularLocation>
</comment>
<dbReference type="SUPFAM" id="SSF103473">
    <property type="entry name" value="MFS general substrate transporter"/>
    <property type="match status" value="1"/>
</dbReference>
<feature type="transmembrane region" description="Helical" evidence="6">
    <location>
        <begin position="12"/>
        <end position="31"/>
    </location>
</feature>
<evidence type="ECO:0000256" key="1">
    <source>
        <dbReference type="ARBA" id="ARBA00004141"/>
    </source>
</evidence>
<dbReference type="InterPro" id="IPR020846">
    <property type="entry name" value="MFS_dom"/>
</dbReference>
<feature type="domain" description="Major facilitator superfamily (MFS) profile" evidence="7">
    <location>
        <begin position="14"/>
        <end position="431"/>
    </location>
</feature>
<dbReference type="FunFam" id="1.20.1250.20:FF:000068">
    <property type="entry name" value="MFS general substrate transporter"/>
    <property type="match status" value="1"/>
</dbReference>
<dbReference type="FunFam" id="1.20.1250.20:FF:000034">
    <property type="entry name" value="MFS general substrate transporter"/>
    <property type="match status" value="1"/>
</dbReference>
<evidence type="ECO:0000256" key="6">
    <source>
        <dbReference type="SAM" id="Phobius"/>
    </source>
</evidence>
<keyword evidence="2" id="KW-0813">Transport</keyword>
<dbReference type="GO" id="GO:0022857">
    <property type="term" value="F:transmembrane transporter activity"/>
    <property type="evidence" value="ECO:0007669"/>
    <property type="project" value="InterPro"/>
</dbReference>
<accession>A0AA39W4F3</accession>
<evidence type="ECO:0000256" key="2">
    <source>
        <dbReference type="ARBA" id="ARBA00022448"/>
    </source>
</evidence>
<gene>
    <name evidence="8" type="ORF">B0T14DRAFT_441262</name>
</gene>
<evidence type="ECO:0000256" key="5">
    <source>
        <dbReference type="ARBA" id="ARBA00023136"/>
    </source>
</evidence>
<dbReference type="Pfam" id="PF07690">
    <property type="entry name" value="MFS_1"/>
    <property type="match status" value="1"/>
</dbReference>
<evidence type="ECO:0000256" key="4">
    <source>
        <dbReference type="ARBA" id="ARBA00022989"/>
    </source>
</evidence>
<evidence type="ECO:0000313" key="8">
    <source>
        <dbReference type="EMBL" id="KAK0611484.1"/>
    </source>
</evidence>
<feature type="transmembrane region" description="Helical" evidence="6">
    <location>
        <begin position="245"/>
        <end position="263"/>
    </location>
</feature>
<feature type="transmembrane region" description="Helical" evidence="6">
    <location>
        <begin position="404"/>
        <end position="426"/>
    </location>
</feature>
<proteinExistence type="predicted"/>
<dbReference type="PANTHER" id="PTHR43791:SF91">
    <property type="entry name" value="MAJOR FACILITATOR SUPERFAMILY (MFS) PROFILE DOMAIN-CONTAINING PROTEIN-RELATED"/>
    <property type="match status" value="1"/>
</dbReference>
<dbReference type="EMBL" id="JAULSU010000007">
    <property type="protein sequence ID" value="KAK0611484.1"/>
    <property type="molecule type" value="Genomic_DNA"/>
</dbReference>
<evidence type="ECO:0000259" key="7">
    <source>
        <dbReference type="PROSITE" id="PS50850"/>
    </source>
</evidence>
<dbReference type="InterPro" id="IPR011701">
    <property type="entry name" value="MFS"/>
</dbReference>
<organism evidence="8 9">
    <name type="scientific">Immersiella caudata</name>
    <dbReference type="NCBI Taxonomy" id="314043"/>
    <lineage>
        <taxon>Eukaryota</taxon>
        <taxon>Fungi</taxon>
        <taxon>Dikarya</taxon>
        <taxon>Ascomycota</taxon>
        <taxon>Pezizomycotina</taxon>
        <taxon>Sordariomycetes</taxon>
        <taxon>Sordariomycetidae</taxon>
        <taxon>Sordariales</taxon>
        <taxon>Lasiosphaeriaceae</taxon>
        <taxon>Immersiella</taxon>
    </lineage>
</organism>
<dbReference type="InterPro" id="IPR036259">
    <property type="entry name" value="MFS_trans_sf"/>
</dbReference>
<comment type="caution">
    <text evidence="8">The sequence shown here is derived from an EMBL/GenBank/DDBJ whole genome shotgun (WGS) entry which is preliminary data.</text>
</comment>
<evidence type="ECO:0000313" key="9">
    <source>
        <dbReference type="Proteomes" id="UP001175000"/>
    </source>
</evidence>
<dbReference type="Gene3D" id="1.20.1250.20">
    <property type="entry name" value="MFS general substrate transporter like domains"/>
    <property type="match status" value="2"/>
</dbReference>
<keyword evidence="4 6" id="KW-1133">Transmembrane helix</keyword>
<feature type="transmembrane region" description="Helical" evidence="6">
    <location>
        <begin position="82"/>
        <end position="100"/>
    </location>
</feature>
<feature type="transmembrane region" description="Helical" evidence="6">
    <location>
        <begin position="337"/>
        <end position="360"/>
    </location>
</feature>
<keyword evidence="9" id="KW-1185">Reference proteome</keyword>
<dbReference type="GO" id="GO:0016020">
    <property type="term" value="C:membrane"/>
    <property type="evidence" value="ECO:0007669"/>
    <property type="project" value="UniProtKB-SubCell"/>
</dbReference>